<protein>
    <submittedName>
        <fullName evidence="1">Uncharacterized protein</fullName>
    </submittedName>
</protein>
<evidence type="ECO:0000313" key="2">
    <source>
        <dbReference type="Proteomes" id="UP000187455"/>
    </source>
</evidence>
<accession>A0A1R0GPG2</accession>
<comment type="caution">
    <text evidence="1">The sequence shown here is derived from an EMBL/GenBank/DDBJ whole genome shotgun (WGS) entry which is preliminary data.</text>
</comment>
<keyword evidence="2" id="KW-1185">Reference proteome</keyword>
<dbReference type="EMBL" id="LSSL01005573">
    <property type="protein sequence ID" value="OLY78758.1"/>
    <property type="molecule type" value="Genomic_DNA"/>
</dbReference>
<evidence type="ECO:0000313" key="1">
    <source>
        <dbReference type="EMBL" id="OLY78758.1"/>
    </source>
</evidence>
<reference evidence="1 2" key="1">
    <citation type="journal article" date="2016" name="Mol. Biol. Evol.">
        <title>Genome-Wide Survey of Gut Fungi (Harpellales) Reveals the First Horizontally Transferred Ubiquitin Gene from a Mosquito Host.</title>
        <authorList>
            <person name="Wang Y."/>
            <person name="White M.M."/>
            <person name="Kvist S."/>
            <person name="Moncalvo J.M."/>
        </authorList>
    </citation>
    <scope>NUCLEOTIDE SEQUENCE [LARGE SCALE GENOMIC DNA]</scope>
    <source>
        <strain evidence="1 2">ALG-7-W6</strain>
    </source>
</reference>
<proteinExistence type="predicted"/>
<gene>
    <name evidence="1" type="ORF">AYI68_g7187</name>
</gene>
<sequence length="73" mass="8505">MGVPNTIRNDSICVELPSNDHYYSSYDSKTHFQNKTAPKNKNSNMRDPRDEYWMIGKTFAIQISIKDRLPDPI</sequence>
<organism evidence="1 2">
    <name type="scientific">Smittium mucronatum</name>
    <dbReference type="NCBI Taxonomy" id="133383"/>
    <lineage>
        <taxon>Eukaryota</taxon>
        <taxon>Fungi</taxon>
        <taxon>Fungi incertae sedis</taxon>
        <taxon>Zoopagomycota</taxon>
        <taxon>Kickxellomycotina</taxon>
        <taxon>Harpellomycetes</taxon>
        <taxon>Harpellales</taxon>
        <taxon>Legeriomycetaceae</taxon>
        <taxon>Smittium</taxon>
    </lineage>
</organism>
<name>A0A1R0GPG2_9FUNG</name>
<dbReference type="Proteomes" id="UP000187455">
    <property type="component" value="Unassembled WGS sequence"/>
</dbReference>
<dbReference type="AlphaFoldDB" id="A0A1R0GPG2"/>